<dbReference type="SUPFAM" id="SSF54285">
    <property type="entry name" value="MoaD/ThiS"/>
    <property type="match status" value="1"/>
</dbReference>
<proteinExistence type="predicted"/>
<evidence type="ECO:0000313" key="2">
    <source>
        <dbReference type="Proteomes" id="UP000229366"/>
    </source>
</evidence>
<dbReference type="InterPro" id="IPR010035">
    <property type="entry name" value="Thi_S"/>
</dbReference>
<dbReference type="AlphaFoldDB" id="A0A2M8VY08"/>
<dbReference type="NCBIfam" id="TIGR01683">
    <property type="entry name" value="thiS"/>
    <property type="match status" value="1"/>
</dbReference>
<dbReference type="Gene3D" id="3.10.20.30">
    <property type="match status" value="1"/>
</dbReference>
<accession>A0A2M8VY08</accession>
<dbReference type="RefSeq" id="WP_100378498.1">
    <property type="nucleotide sequence ID" value="NZ_CBCSBW010000004.1"/>
</dbReference>
<dbReference type="Proteomes" id="UP000229366">
    <property type="component" value="Unassembled WGS sequence"/>
</dbReference>
<dbReference type="EMBL" id="PGTX01000001">
    <property type="protein sequence ID" value="PJI82725.1"/>
    <property type="molecule type" value="Genomic_DNA"/>
</dbReference>
<evidence type="ECO:0000313" key="1">
    <source>
        <dbReference type="EMBL" id="PJI82725.1"/>
    </source>
</evidence>
<comment type="caution">
    <text evidence="1">The sequence shown here is derived from an EMBL/GenBank/DDBJ whole genome shotgun (WGS) entry which is preliminary data.</text>
</comment>
<name>A0A2M8VY08_9BURK</name>
<protein>
    <submittedName>
        <fullName evidence="1">Sulfur carrier protein</fullName>
    </submittedName>
</protein>
<dbReference type="InterPro" id="IPR016155">
    <property type="entry name" value="Mopterin_synth/thiamin_S_b"/>
</dbReference>
<reference evidence="1 2" key="1">
    <citation type="submission" date="2017-11" db="EMBL/GenBank/DDBJ databases">
        <title>Genomic Encyclopedia of Type Strains, Phase III (KMG-III): the genomes of soil and plant-associated and newly described type strains.</title>
        <authorList>
            <person name="Whitman W."/>
        </authorList>
    </citation>
    <scope>NUCLEOTIDE SEQUENCE [LARGE SCALE GENOMIC DNA]</scope>
    <source>
        <strain evidence="1 2">UB-Domo-W1</strain>
    </source>
</reference>
<dbReference type="InterPro" id="IPR003749">
    <property type="entry name" value="ThiS/MoaD-like"/>
</dbReference>
<dbReference type="PANTHER" id="PTHR34472">
    <property type="entry name" value="SULFUR CARRIER PROTEIN THIS"/>
    <property type="match status" value="1"/>
</dbReference>
<dbReference type="PANTHER" id="PTHR34472:SF1">
    <property type="entry name" value="SULFUR CARRIER PROTEIN THIS"/>
    <property type="match status" value="1"/>
</dbReference>
<sequence>MRLIVNQIEQELPDHSTIDDVLEMIKATPPFAVAVNFEFVPKSTHSEHILNEGDQLEIISPVTGG</sequence>
<keyword evidence="2" id="KW-1185">Reference proteome</keyword>
<dbReference type="CDD" id="cd00565">
    <property type="entry name" value="Ubl_ThiS"/>
    <property type="match status" value="1"/>
</dbReference>
<dbReference type="Pfam" id="PF02597">
    <property type="entry name" value="ThiS"/>
    <property type="match status" value="1"/>
</dbReference>
<dbReference type="InterPro" id="IPR012675">
    <property type="entry name" value="Beta-grasp_dom_sf"/>
</dbReference>
<dbReference type="OrthoDB" id="9800283at2"/>
<gene>
    <name evidence="1" type="ORF">B0G85_0106</name>
</gene>
<organism evidence="1 2">
    <name type="scientific">Polynucleobacter brandtiae</name>
    <dbReference type="NCBI Taxonomy" id="1938816"/>
    <lineage>
        <taxon>Bacteria</taxon>
        <taxon>Pseudomonadati</taxon>
        <taxon>Pseudomonadota</taxon>
        <taxon>Betaproteobacteria</taxon>
        <taxon>Burkholderiales</taxon>
        <taxon>Burkholderiaceae</taxon>
        <taxon>Polynucleobacter</taxon>
    </lineage>
</organism>